<gene>
    <name evidence="1" type="ORF">KPL71_027126</name>
</gene>
<evidence type="ECO:0000313" key="1">
    <source>
        <dbReference type="EMBL" id="KAH9681883.1"/>
    </source>
</evidence>
<dbReference type="EMBL" id="CM039178">
    <property type="protein sequence ID" value="KAH9681883.1"/>
    <property type="molecule type" value="Genomic_DNA"/>
</dbReference>
<organism evidence="1 2">
    <name type="scientific">Citrus sinensis</name>
    <name type="common">Sweet orange</name>
    <name type="synonym">Citrus aurantium var. sinensis</name>
    <dbReference type="NCBI Taxonomy" id="2711"/>
    <lineage>
        <taxon>Eukaryota</taxon>
        <taxon>Viridiplantae</taxon>
        <taxon>Streptophyta</taxon>
        <taxon>Embryophyta</taxon>
        <taxon>Tracheophyta</taxon>
        <taxon>Spermatophyta</taxon>
        <taxon>Magnoliopsida</taxon>
        <taxon>eudicotyledons</taxon>
        <taxon>Gunneridae</taxon>
        <taxon>Pentapetalae</taxon>
        <taxon>rosids</taxon>
        <taxon>malvids</taxon>
        <taxon>Sapindales</taxon>
        <taxon>Rutaceae</taxon>
        <taxon>Aurantioideae</taxon>
        <taxon>Citrus</taxon>
    </lineage>
</organism>
<keyword evidence="2" id="KW-1185">Reference proteome</keyword>
<reference evidence="2" key="1">
    <citation type="journal article" date="2023" name="Hortic. Res.">
        <title>A chromosome-level phased genome enabling allele-level studies in sweet orange: a case study on citrus Huanglongbing tolerance.</title>
        <authorList>
            <person name="Wu B."/>
            <person name="Yu Q."/>
            <person name="Deng Z."/>
            <person name="Duan Y."/>
            <person name="Luo F."/>
            <person name="Gmitter F. Jr."/>
        </authorList>
    </citation>
    <scope>NUCLEOTIDE SEQUENCE [LARGE SCALE GENOMIC DNA]</scope>
    <source>
        <strain evidence="2">cv. Valencia</strain>
    </source>
</reference>
<evidence type="ECO:0000313" key="2">
    <source>
        <dbReference type="Proteomes" id="UP000829398"/>
    </source>
</evidence>
<dbReference type="Proteomes" id="UP000829398">
    <property type="component" value="Chromosome 9"/>
</dbReference>
<proteinExistence type="predicted"/>
<keyword evidence="1" id="KW-0648">Protein biosynthesis</keyword>
<accession>A0ACB8I510</accession>
<protein>
    <submittedName>
        <fullName evidence="1">Translation initiation factor eif-2b subunit beta</fullName>
    </submittedName>
</protein>
<keyword evidence="1" id="KW-0396">Initiation factor</keyword>
<sequence length="341" mass="37169">MPDIQALVSDLASKLRKRRVQGSYETARLTAELLCAVILQHKEPTTNGAASLIEAVRRVGEQLIAANPVELAVGNIVRHVLHIIREEDLSPLTDIVGELKLSAEDDVEDIAEDENSQKSSATTDGCLLKPPLLLAVFEHLPDSATACQTFSSENIFAGKGKKLKSELIKAVNELIEDINTCREGIAEQAMELIHQNEVILTLGHSKFVKEFLCAAKEKKRSFEVFIADGAPKFEGHILAKELDKKGLKAIVITDSAVFAMISRVNMVISNFGNETVQLFYIMNKISCLNLKFVLKVIVGVHAVMANGGVIAPAGLHVLALAAKKHDVPFVVVASTHEVCWH</sequence>
<comment type="caution">
    <text evidence="1">The sequence shown here is derived from an EMBL/GenBank/DDBJ whole genome shotgun (WGS) entry which is preliminary data.</text>
</comment>
<name>A0ACB8I510_CITSI</name>